<evidence type="ECO:0000256" key="13">
    <source>
        <dbReference type="RuleBase" id="RU003357"/>
    </source>
</evidence>
<dbReference type="InterPro" id="IPR000531">
    <property type="entry name" value="Beta-barrel_TonB"/>
</dbReference>
<dbReference type="Proteomes" id="UP000664795">
    <property type="component" value="Unassembled WGS sequence"/>
</dbReference>
<evidence type="ECO:0000256" key="10">
    <source>
        <dbReference type="ARBA" id="ARBA00023136"/>
    </source>
</evidence>
<evidence type="ECO:0000256" key="1">
    <source>
        <dbReference type="ARBA" id="ARBA00004571"/>
    </source>
</evidence>
<feature type="domain" description="TonB-dependent receptor plug" evidence="17">
    <location>
        <begin position="124"/>
        <end position="235"/>
    </location>
</feature>
<name>A0A939JUH4_9BACT</name>
<dbReference type="GO" id="GO:0009279">
    <property type="term" value="C:cell outer membrane"/>
    <property type="evidence" value="ECO:0007669"/>
    <property type="project" value="UniProtKB-SubCell"/>
</dbReference>
<dbReference type="AlphaFoldDB" id="A0A939JUH4"/>
<evidence type="ECO:0000313" key="18">
    <source>
        <dbReference type="EMBL" id="MBO0929782.1"/>
    </source>
</evidence>
<keyword evidence="6 15" id="KW-0732">Signal</keyword>
<keyword evidence="2 12" id="KW-0813">Transport</keyword>
<dbReference type="Gene3D" id="2.60.40.1120">
    <property type="entry name" value="Carboxypeptidase-like, regulatory domain"/>
    <property type="match status" value="1"/>
</dbReference>
<feature type="signal peptide" evidence="15">
    <location>
        <begin position="1"/>
        <end position="24"/>
    </location>
</feature>
<evidence type="ECO:0000256" key="12">
    <source>
        <dbReference type="PROSITE-ProRule" id="PRU01360"/>
    </source>
</evidence>
<dbReference type="Pfam" id="PF13715">
    <property type="entry name" value="CarbopepD_reg_2"/>
    <property type="match status" value="1"/>
</dbReference>
<comment type="similarity">
    <text evidence="12 13">Belongs to the TonB-dependent receptor family.</text>
</comment>
<keyword evidence="11 12" id="KW-0998">Cell outer membrane</keyword>
<sequence length="954" mass="102424">MQHWLRNAAAAFLALLFLTITALAQTGNISGTVTDAKGEAVAGASAVIKGSTKGATSNANGQFTIDNLANGDYTVVVSSIGFTARELKASVPGGGVLRVQLTETAANLDEVVVTGLFDQRTRLEASVAISTLNTQQIERVAATSAADLLKNIPGVYVNQARGEIWNTVYSRGISAGSIDNASGYYYVSLQEDGLPVTNLNSGVDSYLRVDASTARVEAVRGGTASILGANAPGGIFNYVSKTGGKTLQGEVRAKYGLEGDGKNPYYRADVNVGGPLNAAKDLTFNVGGFYRTSNGARYPGYAMNNGGQLRANILKTYATGSLKVYAKFLDDRNAVSEFIPTQGWDNPQIPAGFSTTDSYYLPDVTLQLPINGSGAETFQSKDKFHATELTAGLSWVQDLGRGFTLKNDGRLSSKNFTQSVPAVVTPFAVDGLLFYAIPHNLGKFGTYTFTDRVTGQTLGTVTQLPNIINGNFAGFKFIPGEKNSFPGANVQNNSLFFLPLFFSKNDRSEFTDQFSVTKKLDKMSFTAGAFLSSSHIDIVGSGQDFGIGVGTLQDRPHLTDIKLTGLDGKVYQVTDPNGFMDVGRDGTNLASHTQNQLALFLGHDWLITPALNLDWGIRYERVGFKGFNAQAVPNPKRNDPTNGGRDGNPLTLYDNGGGTEGPHLDYDQRLSTLSFSGGLNYRFSDKQAVYVRYSNGNKSPDVNFFTGLTTPYTLANTPVTAQNVEQVEAAYKVSTQRLKLFVTPFYSVLSNVPNNQTFTNANGSNYNPGTQFAKYTTTGVELEASYNVTRQFAVRAGATVQGSTATSYKAYLENGPGPQDDVLLDYSGNETDNNARLIFNINPTYSGTRFFASLNYTYLGARQANVPNAFQLPAFGTADLSAGYTVTPKLTLQANINNLFNTYGILGWSGPGGFPAALNRQGFTKAYVAANPNAIYATQGSMPRAYFLTASYKF</sequence>
<dbReference type="InterPro" id="IPR010917">
    <property type="entry name" value="TonB_rcpt_CS"/>
</dbReference>
<dbReference type="Gene3D" id="2.40.170.20">
    <property type="entry name" value="TonB-dependent receptor, beta-barrel domain"/>
    <property type="match status" value="1"/>
</dbReference>
<keyword evidence="3 12" id="KW-1134">Transmembrane beta strand</keyword>
<dbReference type="EMBL" id="JAFMYU010000001">
    <property type="protein sequence ID" value="MBO0929782.1"/>
    <property type="molecule type" value="Genomic_DNA"/>
</dbReference>
<comment type="caution">
    <text evidence="18">The sequence shown here is derived from an EMBL/GenBank/DDBJ whole genome shotgun (WGS) entry which is preliminary data.</text>
</comment>
<evidence type="ECO:0000313" key="19">
    <source>
        <dbReference type="Proteomes" id="UP000664795"/>
    </source>
</evidence>
<evidence type="ECO:0000256" key="14">
    <source>
        <dbReference type="SAM" id="MobiDB-lite"/>
    </source>
</evidence>
<dbReference type="InterPro" id="IPR036942">
    <property type="entry name" value="Beta-barrel_TonB_sf"/>
</dbReference>
<dbReference type="InterPro" id="IPR037066">
    <property type="entry name" value="Plug_dom_sf"/>
</dbReference>
<accession>A0A939JUH4</accession>
<keyword evidence="7" id="KW-0408">Iron</keyword>
<keyword evidence="8" id="KW-0406">Ion transport</keyword>
<dbReference type="Gene3D" id="2.170.130.10">
    <property type="entry name" value="TonB-dependent receptor, plug domain"/>
    <property type="match status" value="1"/>
</dbReference>
<evidence type="ECO:0000256" key="5">
    <source>
        <dbReference type="ARBA" id="ARBA00022692"/>
    </source>
</evidence>
<evidence type="ECO:0000259" key="17">
    <source>
        <dbReference type="Pfam" id="PF07715"/>
    </source>
</evidence>
<reference evidence="18 19" key="1">
    <citation type="submission" date="2021-03" db="EMBL/GenBank/DDBJ databases">
        <title>Fibrella sp. HMF5036 genome sequencing and assembly.</title>
        <authorList>
            <person name="Kang H."/>
            <person name="Kim H."/>
            <person name="Bae S."/>
            <person name="Joh K."/>
        </authorList>
    </citation>
    <scope>NUCLEOTIDE SEQUENCE [LARGE SCALE GENOMIC DNA]</scope>
    <source>
        <strain evidence="18 19">HMF5036</strain>
    </source>
</reference>
<evidence type="ECO:0000256" key="11">
    <source>
        <dbReference type="ARBA" id="ARBA00023237"/>
    </source>
</evidence>
<dbReference type="PROSITE" id="PS01156">
    <property type="entry name" value="TONB_DEPENDENT_REC_2"/>
    <property type="match status" value="1"/>
</dbReference>
<proteinExistence type="inferred from homology"/>
<evidence type="ECO:0000256" key="6">
    <source>
        <dbReference type="ARBA" id="ARBA00022729"/>
    </source>
</evidence>
<dbReference type="InterPro" id="IPR008969">
    <property type="entry name" value="CarboxyPept-like_regulatory"/>
</dbReference>
<dbReference type="Pfam" id="PF07715">
    <property type="entry name" value="Plug"/>
    <property type="match status" value="1"/>
</dbReference>
<evidence type="ECO:0000259" key="16">
    <source>
        <dbReference type="Pfam" id="PF00593"/>
    </source>
</evidence>
<evidence type="ECO:0000256" key="4">
    <source>
        <dbReference type="ARBA" id="ARBA00022496"/>
    </source>
</evidence>
<dbReference type="SUPFAM" id="SSF49464">
    <property type="entry name" value="Carboxypeptidase regulatory domain-like"/>
    <property type="match status" value="1"/>
</dbReference>
<keyword evidence="5 12" id="KW-0812">Transmembrane</keyword>
<dbReference type="PROSITE" id="PS52016">
    <property type="entry name" value="TONB_DEPENDENT_REC_3"/>
    <property type="match status" value="1"/>
</dbReference>
<organism evidence="18 19">
    <name type="scientific">Fibrella aquatilis</name>
    <dbReference type="NCBI Taxonomy" id="2817059"/>
    <lineage>
        <taxon>Bacteria</taxon>
        <taxon>Pseudomonadati</taxon>
        <taxon>Bacteroidota</taxon>
        <taxon>Cytophagia</taxon>
        <taxon>Cytophagales</taxon>
        <taxon>Spirosomataceae</taxon>
        <taxon>Fibrella</taxon>
    </lineage>
</organism>
<feature type="region of interest" description="Disordered" evidence="14">
    <location>
        <begin position="630"/>
        <end position="661"/>
    </location>
</feature>
<dbReference type="SUPFAM" id="SSF56935">
    <property type="entry name" value="Porins"/>
    <property type="match status" value="1"/>
</dbReference>
<gene>
    <name evidence="18" type="ORF">J2I48_02205</name>
</gene>
<keyword evidence="18" id="KW-0675">Receptor</keyword>
<keyword evidence="9 13" id="KW-0798">TonB box</keyword>
<keyword evidence="4" id="KW-0410">Iron transport</keyword>
<evidence type="ECO:0000256" key="15">
    <source>
        <dbReference type="SAM" id="SignalP"/>
    </source>
</evidence>
<evidence type="ECO:0000256" key="8">
    <source>
        <dbReference type="ARBA" id="ARBA00023065"/>
    </source>
</evidence>
<feature type="domain" description="TonB-dependent receptor-like beta-barrel" evidence="16">
    <location>
        <begin position="490"/>
        <end position="899"/>
    </location>
</feature>
<dbReference type="PANTHER" id="PTHR32552">
    <property type="entry name" value="FERRICHROME IRON RECEPTOR-RELATED"/>
    <property type="match status" value="1"/>
</dbReference>
<evidence type="ECO:0000256" key="2">
    <source>
        <dbReference type="ARBA" id="ARBA00022448"/>
    </source>
</evidence>
<protein>
    <submittedName>
        <fullName evidence="18">TonB-dependent receptor</fullName>
    </submittedName>
</protein>
<dbReference type="Pfam" id="PF00593">
    <property type="entry name" value="TonB_dep_Rec_b-barrel"/>
    <property type="match status" value="1"/>
</dbReference>
<keyword evidence="19" id="KW-1185">Reference proteome</keyword>
<dbReference type="RefSeq" id="WP_207333728.1">
    <property type="nucleotide sequence ID" value="NZ_JAFMYU010000001.1"/>
</dbReference>
<dbReference type="InterPro" id="IPR012910">
    <property type="entry name" value="Plug_dom"/>
</dbReference>
<feature type="chain" id="PRO_5037635380" evidence="15">
    <location>
        <begin position="25"/>
        <end position="954"/>
    </location>
</feature>
<dbReference type="InterPro" id="IPR039426">
    <property type="entry name" value="TonB-dep_rcpt-like"/>
</dbReference>
<dbReference type="PANTHER" id="PTHR32552:SF89">
    <property type="entry name" value="CATECHOLATE SIDEROPHORE RECEPTOR FIU"/>
    <property type="match status" value="1"/>
</dbReference>
<evidence type="ECO:0000256" key="7">
    <source>
        <dbReference type="ARBA" id="ARBA00023004"/>
    </source>
</evidence>
<evidence type="ECO:0000256" key="9">
    <source>
        <dbReference type="ARBA" id="ARBA00023077"/>
    </source>
</evidence>
<evidence type="ECO:0000256" key="3">
    <source>
        <dbReference type="ARBA" id="ARBA00022452"/>
    </source>
</evidence>
<comment type="subcellular location">
    <subcellularLocation>
        <location evidence="1 12">Cell outer membrane</location>
        <topology evidence="1 12">Multi-pass membrane protein</topology>
    </subcellularLocation>
</comment>
<keyword evidence="10 12" id="KW-0472">Membrane</keyword>
<dbReference type="GO" id="GO:0015344">
    <property type="term" value="F:siderophore uptake transmembrane transporter activity"/>
    <property type="evidence" value="ECO:0007669"/>
    <property type="project" value="TreeGrafter"/>
</dbReference>